<comment type="caution">
    <text evidence="5">The sequence shown here is derived from an EMBL/GenBank/DDBJ whole genome shotgun (WGS) entry which is preliminary data.</text>
</comment>
<reference evidence="5 6" key="1">
    <citation type="journal article" date="2018" name="Evol. Lett.">
        <title>Horizontal gene cluster transfer increased hallucinogenic mushroom diversity.</title>
        <authorList>
            <person name="Reynolds H.T."/>
            <person name="Vijayakumar V."/>
            <person name="Gluck-Thaler E."/>
            <person name="Korotkin H.B."/>
            <person name="Matheny P.B."/>
            <person name="Slot J.C."/>
        </authorList>
    </citation>
    <scope>NUCLEOTIDE SEQUENCE [LARGE SCALE GENOMIC DNA]</scope>
    <source>
        <strain evidence="5 6">2631</strain>
    </source>
</reference>
<name>A0A409WIE6_PSICY</name>
<proteinExistence type="predicted"/>
<dbReference type="EMBL" id="NHYD01003423">
    <property type="protein sequence ID" value="PPQ78296.1"/>
    <property type="molecule type" value="Genomic_DNA"/>
</dbReference>
<dbReference type="GO" id="GO:0016491">
    <property type="term" value="F:oxidoreductase activity"/>
    <property type="evidence" value="ECO:0007669"/>
    <property type="project" value="UniProtKB-KW"/>
</dbReference>
<dbReference type="InterPro" id="IPR002938">
    <property type="entry name" value="FAD-bd"/>
</dbReference>
<organism evidence="5 6">
    <name type="scientific">Psilocybe cyanescens</name>
    <dbReference type="NCBI Taxonomy" id="93625"/>
    <lineage>
        <taxon>Eukaryota</taxon>
        <taxon>Fungi</taxon>
        <taxon>Dikarya</taxon>
        <taxon>Basidiomycota</taxon>
        <taxon>Agaricomycotina</taxon>
        <taxon>Agaricomycetes</taxon>
        <taxon>Agaricomycetidae</taxon>
        <taxon>Agaricales</taxon>
        <taxon>Agaricineae</taxon>
        <taxon>Strophariaceae</taxon>
        <taxon>Psilocybe</taxon>
    </lineage>
</organism>
<dbReference type="InterPro" id="IPR036188">
    <property type="entry name" value="FAD/NAD-bd_sf"/>
</dbReference>
<sequence>MPAGPNTGVQDSYNLGWKLVLVSKGFSHLDHLKSYTEERIPVVSEMLGLITALLNKISQDSTVEDSWKRSSAVNQLGINYRGSSIVLDEADTECARQAFNGPTQHAVVIFADIVSYRSALKTTENYTSAGMVTPILITKRGGFTSEVITNFDLCEDRDGHAYEA</sequence>
<dbReference type="OrthoDB" id="2690153at2759"/>
<dbReference type="AlphaFoldDB" id="A0A409WIE6"/>
<feature type="domain" description="FAD-binding" evidence="4">
    <location>
        <begin position="4"/>
        <end position="46"/>
    </location>
</feature>
<keyword evidence="3" id="KW-0560">Oxidoreductase</keyword>
<protein>
    <recommendedName>
        <fullName evidence="4">FAD-binding domain-containing protein</fullName>
    </recommendedName>
</protein>
<keyword evidence="6" id="KW-1185">Reference proteome</keyword>
<evidence type="ECO:0000256" key="1">
    <source>
        <dbReference type="ARBA" id="ARBA00022630"/>
    </source>
</evidence>
<evidence type="ECO:0000256" key="3">
    <source>
        <dbReference type="ARBA" id="ARBA00023002"/>
    </source>
</evidence>
<dbReference type="Gene3D" id="3.50.50.60">
    <property type="entry name" value="FAD/NAD(P)-binding domain"/>
    <property type="match status" value="1"/>
</dbReference>
<gene>
    <name evidence="5" type="ORF">CVT25_011755</name>
</gene>
<dbReference type="Pfam" id="PF01494">
    <property type="entry name" value="FAD_binding_3"/>
    <property type="match status" value="1"/>
</dbReference>
<keyword evidence="1" id="KW-0285">Flavoprotein</keyword>
<evidence type="ECO:0000256" key="2">
    <source>
        <dbReference type="ARBA" id="ARBA00022827"/>
    </source>
</evidence>
<keyword evidence="2" id="KW-0274">FAD</keyword>
<dbReference type="InParanoid" id="A0A409WIE6"/>
<dbReference type="Proteomes" id="UP000283269">
    <property type="component" value="Unassembled WGS sequence"/>
</dbReference>
<dbReference type="STRING" id="93625.A0A409WIE6"/>
<dbReference type="GO" id="GO:0071949">
    <property type="term" value="F:FAD binding"/>
    <property type="evidence" value="ECO:0007669"/>
    <property type="project" value="InterPro"/>
</dbReference>
<evidence type="ECO:0000313" key="6">
    <source>
        <dbReference type="Proteomes" id="UP000283269"/>
    </source>
</evidence>
<accession>A0A409WIE6</accession>
<evidence type="ECO:0000313" key="5">
    <source>
        <dbReference type="EMBL" id="PPQ78296.1"/>
    </source>
</evidence>
<evidence type="ECO:0000259" key="4">
    <source>
        <dbReference type="Pfam" id="PF01494"/>
    </source>
</evidence>